<evidence type="ECO:0000313" key="3">
    <source>
        <dbReference type="EMBL" id="SMX32334.1"/>
    </source>
</evidence>
<keyword evidence="1" id="KW-0175">Coiled coil</keyword>
<sequence length="875" mass="94456">MKLRSIRLNNVRRFTEPVEITGIGPGLNVLSAPNENGKSTLFDALHALFFFDAKSWKQKEAATLAPHAGGNPEVSAEIEVDGEVFKISKTFTKTASKGEVTVHRDGHLFKQADAAEVWIRDLIKSPKDGGPAGLLWVRQGLTTLHAYKDDDTLTARRGLLSSVAGEIEDVTGGRKMEAIRAALKADLERYVTKTGKVSSNGLLGQARNAVEALSTVQTQLETQVNGLRTKLADRRNLVAEQTVLKDPETVKQQETKLHAANADLEAAEAHAAKHSAALSHVASIELALEGNRGRLTSLRERLRECDDASEEMRKTSDALTEHSKGLNAVAQELERAQAQETDTRAVSTKARAALDAVLATEADRQDVARRKELSVRLKDAQALTVQAANARKSVAAAPSRADMAVLEDAWRDYDLLDRANNASAAAITLDCAPGQTDRITLNDMALPQGVRTPLPQGGTIKISGFGSIQIHPAELGEAKALGKARAHFDQALLALAFDTLEHARKAARTRDEAQENLDRYEAQLKIAAPEGIDTLLTEIASLPEHVAADDVDLPSRTGAETAVGQAQEAHQSALVKLESAQARHRTVQDSVLRAQVTRDHAQTRSERAYAAIEDVDAARAQITTLQATGDDLQNDFNQAAAAVEELSKDAPDLEFAKASATRARGVAEQTRARLHEIDKGLARLEALIDHEAGLAVEEQLAETEGRLSTAKSHEADVLRELKVLQRLDAALAAAQADAHEAYIGPIIQELRPLLRMVLPGAELKLDADTVLPTGLVRPEGEDSYDQLSGGTQEQIALLVRLAFARLLANAGTPAPIILDDAIVYTDDDRIERMFDALTKQASDQQIIVLSCRQKVFRGLGGQTLTIQKAGPDLAS</sequence>
<dbReference type="Proteomes" id="UP000220836">
    <property type="component" value="Unassembled WGS sequence"/>
</dbReference>
<organism evidence="3 4">
    <name type="scientific">Pelagimonas varians</name>
    <dbReference type="NCBI Taxonomy" id="696760"/>
    <lineage>
        <taxon>Bacteria</taxon>
        <taxon>Pseudomonadati</taxon>
        <taxon>Pseudomonadota</taxon>
        <taxon>Alphaproteobacteria</taxon>
        <taxon>Rhodobacterales</taxon>
        <taxon>Roseobacteraceae</taxon>
        <taxon>Pelagimonas</taxon>
    </lineage>
</organism>
<dbReference type="OrthoDB" id="7069379at2"/>
<dbReference type="InterPro" id="IPR003395">
    <property type="entry name" value="RecF/RecN/SMC_N"/>
</dbReference>
<evidence type="ECO:0000256" key="1">
    <source>
        <dbReference type="SAM" id="Coils"/>
    </source>
</evidence>
<reference evidence="3 4" key="1">
    <citation type="submission" date="2017-05" db="EMBL/GenBank/DDBJ databases">
        <authorList>
            <person name="Song R."/>
            <person name="Chenine A.L."/>
            <person name="Ruprecht R.M."/>
        </authorList>
    </citation>
    <scope>NUCLEOTIDE SEQUENCE [LARGE SCALE GENOMIC DNA]</scope>
    <source>
        <strain evidence="3 4">CECT 8663</strain>
    </source>
</reference>
<dbReference type="Pfam" id="PF02463">
    <property type="entry name" value="SMC_N"/>
    <property type="match status" value="1"/>
</dbReference>
<dbReference type="EMBL" id="FXYH01000001">
    <property type="protein sequence ID" value="SMX32334.1"/>
    <property type="molecule type" value="Genomic_DNA"/>
</dbReference>
<dbReference type="PANTHER" id="PTHR32114">
    <property type="entry name" value="ABC TRANSPORTER ABCH.3"/>
    <property type="match status" value="1"/>
</dbReference>
<keyword evidence="4" id="KW-1185">Reference proteome</keyword>
<accession>A0A238JQ58</accession>
<dbReference type="Gene3D" id="3.40.50.300">
    <property type="entry name" value="P-loop containing nucleotide triphosphate hydrolases"/>
    <property type="match status" value="2"/>
</dbReference>
<protein>
    <submittedName>
        <fullName evidence="3">Chromosome segregation protein</fullName>
    </submittedName>
</protein>
<dbReference type="RefSeq" id="WP_097802579.1">
    <property type="nucleotide sequence ID" value="NZ_FXYH01000001.1"/>
</dbReference>
<name>A0A238JQ58_9RHOB</name>
<evidence type="ECO:0000313" key="4">
    <source>
        <dbReference type="Proteomes" id="UP000220836"/>
    </source>
</evidence>
<dbReference type="AlphaFoldDB" id="A0A238JQ58"/>
<gene>
    <name evidence="3" type="ORF">PEV8663_00002</name>
</gene>
<dbReference type="SUPFAM" id="SSF52540">
    <property type="entry name" value="P-loop containing nucleoside triphosphate hydrolases"/>
    <property type="match status" value="1"/>
</dbReference>
<dbReference type="PANTHER" id="PTHR32114:SF2">
    <property type="entry name" value="ABC TRANSPORTER ABCH.3"/>
    <property type="match status" value="1"/>
</dbReference>
<dbReference type="InterPro" id="IPR027417">
    <property type="entry name" value="P-loop_NTPase"/>
</dbReference>
<evidence type="ECO:0000259" key="2">
    <source>
        <dbReference type="Pfam" id="PF02463"/>
    </source>
</evidence>
<feature type="domain" description="RecF/RecN/SMC N-terminal" evidence="2">
    <location>
        <begin position="3"/>
        <end position="858"/>
    </location>
</feature>
<feature type="coiled-coil region" evidence="1">
    <location>
        <begin position="295"/>
        <end position="339"/>
    </location>
</feature>
<proteinExistence type="predicted"/>